<dbReference type="Proteomes" id="UP000591131">
    <property type="component" value="Unassembled WGS sequence"/>
</dbReference>
<feature type="compositionally biased region" description="Low complexity" evidence="1">
    <location>
        <begin position="117"/>
        <end position="136"/>
    </location>
</feature>
<evidence type="ECO:0000313" key="2">
    <source>
        <dbReference type="EMBL" id="KAF4651420.1"/>
    </source>
</evidence>
<evidence type="ECO:0000256" key="1">
    <source>
        <dbReference type="SAM" id="MobiDB-lite"/>
    </source>
</evidence>
<sequence>MKAKYASHTWQMRTVQGGFGGLSSFSVTTQPKWDLKPSHHVDLEALYLEGRPDVDAFVTSNYSKNPLAQPRLDGLTRVKTPNTAAKKEALAGATFVSLHDSINLLHSMKHKVSVVVEEQNQGNQPQQQEQQQQQQQDMPPEIDNEDIDENPQDEQNNVAAQAQEEPNRRNVTWPLAYANAQVCDSHGLVPRTINQFSGKFVPLLWIFIRLFSAFPVLWHNFALAEATDCDDEEEVLNVRVAKAYLSTFIPGAISSDRTLRAGAHRANPITVQDTMLSRSQTIHGLISNPQEDASSKDTSVLLCRFLKTLPNTHACHVRNRSVLIGEDFINARLQELPDQAAQDNCSVLAICTTARATTSRRAAELAQYIITDSSVWELVSIIDIDGNADSPWDRAGNRNEDRQWGATCMLRNPGEFSSWFETSRNPVVKKLESAEERLTSLRGSWRCVIYVRHSGGHMLKSSLDYLQYTGGQGTMVCDRHNAPLIVSHRVTKDRPILKCGYRDANGNFTCNRVDKWRCPLYDCDTCLCRMHSKEVIKGAANDSQIVRVGQNPDQPLADAPAGQEVPLADENEPVVDPLGHLIDQQRDDEGSVSDGEPLDLPAAGEFEVDMPLGGGEMEDGNTDMPATNAGDIPVMADDDQYGLPGHILLNKHYGLLNRPGSVNYVSAKSGAFFQRLTARFAGASIPLLYPEGMLFPSIFWKSYRNGTVVGAIPHCLWTSNDACKKAGFANLSDHIKTRLTDPTLLTSTDPRAIQYYFDALFNLQLSNSDSRIILSRGWEHLSSDPSTFQTLQAEGRLPFGEADSRKRVNELAAEISREQPTYFYTHSCNQSEHFGVSPIFQWLLNEYQDASEETRNAAIQAAMVPILRAWQRAGTYLMKYIETSPEQPLGPVKKIWWRWEFQTTRGNLPHIHALIWTGEDPESPAVRHRVCAKKSHLFFDYQEYIDAGLIKDYEEVGELKELAAVIHEHECSKCGYRCHKKRDSDGRSICRFSRRPTTHRYSTETIHVQHSDQALHVLQGCGLAAVGLTPDGRQGLLPTEELTAKKHMYPADPDTRYSPMNAWIFAAAKSSDNLQICSPTFTANYLAKYAAGEEERARVFLSAGKDENTIKIQQEGIRNVKITGAAIAAEKDKARERPSTAVEGRTLSLTEAVWWLLDFPYVELCSHYIHINTGFKQDRGGVIKHQRQRVRPGGQGEEVWGILARQGLHFPPQRQFTDAQRLTIVDADNSNITVDSVSVFSSRPPELMFLNSLVDYFESVVRVSIPKPRQNDGDGNPINPQEGLLKINIPDCPWIDGFDKQIKLLPAHLHRVKACAVAYRDDVARHSFAQRQVAGQVIEHILDPLLTQPSQDLLDRFVFQGMLTASSFTSFFRLGGLSLRLICSL</sequence>
<proteinExistence type="predicted"/>
<name>A0A7J6KWD6_PERCH</name>
<comment type="caution">
    <text evidence="2">The sequence shown here is derived from an EMBL/GenBank/DDBJ whole genome shotgun (WGS) entry which is preliminary data.</text>
</comment>
<feature type="region of interest" description="Disordered" evidence="1">
    <location>
        <begin position="117"/>
        <end position="166"/>
    </location>
</feature>
<evidence type="ECO:0008006" key="4">
    <source>
        <dbReference type="Google" id="ProtNLM"/>
    </source>
</evidence>
<accession>A0A7J6KWD6</accession>
<gene>
    <name evidence="2" type="ORF">FOL47_000410</name>
</gene>
<dbReference type="OrthoDB" id="10046327at2759"/>
<evidence type="ECO:0000313" key="3">
    <source>
        <dbReference type="Proteomes" id="UP000591131"/>
    </source>
</evidence>
<keyword evidence="3" id="KW-1185">Reference proteome</keyword>
<reference evidence="2 3" key="1">
    <citation type="submission" date="2020-04" db="EMBL/GenBank/DDBJ databases">
        <title>Perkinsus chesapeaki whole genome sequence.</title>
        <authorList>
            <person name="Bogema D.R."/>
        </authorList>
    </citation>
    <scope>NUCLEOTIDE SEQUENCE [LARGE SCALE GENOMIC DNA]</scope>
    <source>
        <strain evidence="2">ATCC PRA-425</strain>
    </source>
</reference>
<organism evidence="2 3">
    <name type="scientific">Perkinsus chesapeaki</name>
    <name type="common">Clam parasite</name>
    <name type="synonym">Perkinsus andrewsi</name>
    <dbReference type="NCBI Taxonomy" id="330153"/>
    <lineage>
        <taxon>Eukaryota</taxon>
        <taxon>Sar</taxon>
        <taxon>Alveolata</taxon>
        <taxon>Perkinsozoa</taxon>
        <taxon>Perkinsea</taxon>
        <taxon>Perkinsida</taxon>
        <taxon>Perkinsidae</taxon>
        <taxon>Perkinsus</taxon>
    </lineage>
</organism>
<feature type="compositionally biased region" description="Acidic residues" evidence="1">
    <location>
        <begin position="140"/>
        <end position="152"/>
    </location>
</feature>
<protein>
    <recommendedName>
        <fullName evidence="4">Helitron helicase-like domain-containing protein</fullName>
    </recommendedName>
</protein>
<dbReference type="EMBL" id="JAAPAO010001066">
    <property type="protein sequence ID" value="KAF4651420.1"/>
    <property type="molecule type" value="Genomic_DNA"/>
</dbReference>